<sequence length="178" mass="20420">MKTIAVIAYDKSSVQVYADQVNYFMGNRAKTILYSVKDNFISQIMPADLYLISTCAYTELNNIRKYLPLKGEVVIIRVTIRKNSLKQLLKVPPRTKALLVNISHKMAIETMALLNQLGVDNIDFYPCSPNEEYSQSIKFAVTPGESRYVPEGDHRYFGYRPQNTEQRNHCRDDAETSQ</sequence>
<protein>
    <submittedName>
        <fullName evidence="2">Uncharacterized protein</fullName>
    </submittedName>
</protein>
<evidence type="ECO:0000313" key="3">
    <source>
        <dbReference type="Proteomes" id="UP000016491"/>
    </source>
</evidence>
<organism evidence="2 3">
    <name type="scientific">[Clostridium] symbiosum ATCC 14940</name>
    <dbReference type="NCBI Taxonomy" id="411472"/>
    <lineage>
        <taxon>Bacteria</taxon>
        <taxon>Bacillati</taxon>
        <taxon>Bacillota</taxon>
        <taxon>Clostridia</taxon>
        <taxon>Lachnospirales</taxon>
        <taxon>Lachnospiraceae</taxon>
        <taxon>Otoolea</taxon>
    </lineage>
</organism>
<dbReference type="RefSeq" id="WP_021642500.1">
    <property type="nucleotide sequence ID" value="NZ_KE992937.1"/>
</dbReference>
<feature type="compositionally biased region" description="Basic and acidic residues" evidence="1">
    <location>
        <begin position="166"/>
        <end position="178"/>
    </location>
</feature>
<name>A0ABC9TZP4_CLOSY</name>
<reference evidence="2 3" key="1">
    <citation type="submission" date="2013-07" db="EMBL/GenBank/DDBJ databases">
        <authorList>
            <person name="Weinstock G."/>
            <person name="Sodergren E."/>
            <person name="Wylie T."/>
            <person name="Fulton L."/>
            <person name="Fulton R."/>
            <person name="Fronick C."/>
            <person name="O'Laughlin M."/>
            <person name="Godfrey J."/>
            <person name="Miner T."/>
            <person name="Herter B."/>
            <person name="Appelbaum E."/>
            <person name="Cordes M."/>
            <person name="Lek S."/>
            <person name="Wollam A."/>
            <person name="Pepin K.H."/>
            <person name="Palsikar V.B."/>
            <person name="Mitreva M."/>
            <person name="Wilson R.K."/>
        </authorList>
    </citation>
    <scope>NUCLEOTIDE SEQUENCE [LARGE SCALE GENOMIC DNA]</scope>
    <source>
        <strain evidence="2 3">ATCC 14940</strain>
    </source>
</reference>
<evidence type="ECO:0000256" key="1">
    <source>
        <dbReference type="SAM" id="MobiDB-lite"/>
    </source>
</evidence>
<comment type="caution">
    <text evidence="2">The sequence shown here is derived from an EMBL/GenBank/DDBJ whole genome shotgun (WGS) entry which is preliminary data.</text>
</comment>
<proteinExistence type="predicted"/>
<accession>A0ABC9TZP4</accession>
<dbReference type="EMBL" id="AWSU01000126">
    <property type="protein sequence ID" value="ERI78210.1"/>
    <property type="molecule type" value="Genomic_DNA"/>
</dbReference>
<feature type="region of interest" description="Disordered" evidence="1">
    <location>
        <begin position="158"/>
        <end position="178"/>
    </location>
</feature>
<dbReference type="AlphaFoldDB" id="A0ABC9TZP4"/>
<evidence type="ECO:0000313" key="2">
    <source>
        <dbReference type="EMBL" id="ERI78210.1"/>
    </source>
</evidence>
<gene>
    <name evidence="2" type="ORF">CLOSYM_01637</name>
</gene>
<dbReference type="Proteomes" id="UP000016491">
    <property type="component" value="Unassembled WGS sequence"/>
</dbReference>